<organism evidence="1 2">
    <name type="scientific">Suillus plorans</name>
    <dbReference type="NCBI Taxonomy" id="116603"/>
    <lineage>
        <taxon>Eukaryota</taxon>
        <taxon>Fungi</taxon>
        <taxon>Dikarya</taxon>
        <taxon>Basidiomycota</taxon>
        <taxon>Agaricomycotina</taxon>
        <taxon>Agaricomycetes</taxon>
        <taxon>Agaricomycetidae</taxon>
        <taxon>Boletales</taxon>
        <taxon>Suillineae</taxon>
        <taxon>Suillaceae</taxon>
        <taxon>Suillus</taxon>
    </lineage>
</organism>
<dbReference type="RefSeq" id="XP_041162405.1">
    <property type="nucleotide sequence ID" value="XM_041299962.1"/>
</dbReference>
<evidence type="ECO:0000313" key="2">
    <source>
        <dbReference type="Proteomes" id="UP000719766"/>
    </source>
</evidence>
<evidence type="ECO:0000313" key="1">
    <source>
        <dbReference type="EMBL" id="KAG1797134.1"/>
    </source>
</evidence>
<accession>A0A9P7DKN9</accession>
<proteinExistence type="predicted"/>
<dbReference type="EMBL" id="JABBWE010000017">
    <property type="protein sequence ID" value="KAG1797134.1"/>
    <property type="molecule type" value="Genomic_DNA"/>
</dbReference>
<comment type="caution">
    <text evidence="1">The sequence shown here is derived from an EMBL/GenBank/DDBJ whole genome shotgun (WGS) entry which is preliminary data.</text>
</comment>
<sequence length="251" mass="28033">MNSFIQDSAIDLSLDSQQHYAHLLLRTSPSRLFSTSPIWRKNTRDPDVTLLGSVRGVGDAVTNLRSNGYSIALTIYHCVFPHFEKVVAVQQSSSLPFSPVRWYLPIFCGRKSTSSLYRGPHADRSNPAFSEIIELSASNLEFKDRSLDEGEQDDDVYFLLPGKENFVTARSLITLVNKRLFRPLSISKSYSMFELTVTGGLVLHRKTRSYKHCGCDDVVLHTARPIQAVVVVASDGDDANAVFLVGVMNFQ</sequence>
<keyword evidence="2" id="KW-1185">Reference proteome</keyword>
<dbReference type="OrthoDB" id="10663652at2759"/>
<dbReference type="Proteomes" id="UP000719766">
    <property type="component" value="Unassembled WGS sequence"/>
</dbReference>
<gene>
    <name evidence="1" type="ORF">HD556DRAFT_1306812</name>
</gene>
<reference evidence="1" key="1">
    <citation type="journal article" date="2020" name="New Phytol.">
        <title>Comparative genomics reveals dynamic genome evolution in host specialist ectomycorrhizal fungi.</title>
        <authorList>
            <person name="Lofgren L.A."/>
            <person name="Nguyen N.H."/>
            <person name="Vilgalys R."/>
            <person name="Ruytinx J."/>
            <person name="Liao H.L."/>
            <person name="Branco S."/>
            <person name="Kuo A."/>
            <person name="LaButti K."/>
            <person name="Lipzen A."/>
            <person name="Andreopoulos W."/>
            <person name="Pangilinan J."/>
            <person name="Riley R."/>
            <person name="Hundley H."/>
            <person name="Na H."/>
            <person name="Barry K."/>
            <person name="Grigoriev I.V."/>
            <person name="Stajich J.E."/>
            <person name="Kennedy P.G."/>
        </authorList>
    </citation>
    <scope>NUCLEOTIDE SEQUENCE</scope>
    <source>
        <strain evidence="1">S12</strain>
    </source>
</reference>
<name>A0A9P7DKN9_9AGAM</name>
<dbReference type="AlphaFoldDB" id="A0A9P7DKN9"/>
<protein>
    <submittedName>
        <fullName evidence="1">Uncharacterized protein</fullName>
    </submittedName>
</protein>
<dbReference type="GeneID" id="64593726"/>